<gene>
    <name evidence="1" type="ORF">Ep4_011</name>
</gene>
<evidence type="ECO:0000313" key="1">
    <source>
        <dbReference type="EMBL" id="BEQ12870.1"/>
    </source>
</evidence>
<organism evidence="1 2">
    <name type="scientific">Pseudomonas phage Ep4</name>
    <dbReference type="NCBI Taxonomy" id="3057492"/>
    <lineage>
        <taxon>Viruses</taxon>
        <taxon>Duplodnaviria</taxon>
        <taxon>Heunggongvirae</taxon>
        <taxon>Uroviricota</taxon>
        <taxon>Caudoviricetes</taxon>
        <taxon>Autographivirales</taxon>
        <taxon>Autoscriptoviridae</taxon>
        <taxon>Corkvirinae</taxon>
        <taxon>Actinidiaevirus</taxon>
        <taxon>Actinidiaevirus Ep4</taxon>
    </lineage>
</organism>
<sequence>MPGYPAFTNIDTAGYYQGGFQGKKYRAHRVVYFLVHGEWPAVVDHLAAAL</sequence>
<dbReference type="SUPFAM" id="SSF54060">
    <property type="entry name" value="His-Me finger endonucleases"/>
    <property type="match status" value="1"/>
</dbReference>
<reference evidence="1 2" key="1">
    <citation type="submission" date="2023-07" db="EMBL/GenBank/DDBJ databases">
        <title>Complete genome sequence of Pseudomonas phage Ep4.</title>
        <authorList>
            <person name="Aono M."/>
            <person name="Yagi H."/>
            <person name="Kobayashi K."/>
        </authorList>
    </citation>
    <scope>NUCLEOTIDE SEQUENCE [LARGE SCALE GENOMIC DNA]</scope>
    <source>
        <strain evidence="1 2">Ep4</strain>
    </source>
</reference>
<dbReference type="InterPro" id="IPR044925">
    <property type="entry name" value="His-Me_finger_sf"/>
</dbReference>
<dbReference type="EMBL" id="LC776701">
    <property type="protein sequence ID" value="BEQ12870.1"/>
    <property type="molecule type" value="Genomic_DNA"/>
</dbReference>
<protein>
    <submittedName>
        <fullName evidence="1">Uncharacterized protein</fullName>
    </submittedName>
</protein>
<evidence type="ECO:0000313" key="2">
    <source>
        <dbReference type="Proteomes" id="UP001304640"/>
    </source>
</evidence>
<name>A0AAU9E6T7_9CAUD</name>
<accession>A0AAU9E6T7</accession>
<dbReference type="Proteomes" id="UP001304640">
    <property type="component" value="Segment"/>
</dbReference>
<keyword evidence="2" id="KW-1185">Reference proteome</keyword>
<proteinExistence type="predicted"/>